<accession>A0AB73V8L2</accession>
<dbReference type="AlphaFoldDB" id="A0AB73V8L2"/>
<reference evidence="2" key="1">
    <citation type="submission" date="2020-06" db="EMBL/GenBank/DDBJ databases">
        <title>Identification and Characterisation of Fosfomycin Resistance in Escherichia coli Urinary Tract Infection Isolates from Australia.</title>
        <authorList>
            <person name="Mowlaboccus S."/>
            <person name="Daley D."/>
            <person name="Pang S."/>
            <person name="Gottlieb T."/>
            <person name="Nimmo G.R."/>
            <person name="George N."/>
            <person name="Korman T.M."/>
            <person name="Strietberg R."/>
            <person name="Robson J."/>
            <person name="Peachey G."/>
            <person name="Collignon P."/>
            <person name="Bradbury S."/>
            <person name="Colombi E."/>
            <person name="Ramsay J.P."/>
            <person name="Rogers B.A."/>
            <person name="Coombs G.W."/>
        </authorList>
    </citation>
    <scope>NUCLEOTIDE SEQUENCE [LARGE SCALE GENOMIC DNA]</scope>
    <source>
        <strain evidence="2">EC2</strain>
    </source>
</reference>
<evidence type="ECO:0000313" key="1">
    <source>
        <dbReference type="EMBL" id="QLG59824.1"/>
    </source>
</evidence>
<gene>
    <name evidence="1" type="ORF">HX136_05680</name>
</gene>
<dbReference type="Proteomes" id="UP000509796">
    <property type="component" value="Chromosome"/>
</dbReference>
<evidence type="ECO:0000313" key="2">
    <source>
        <dbReference type="Proteomes" id="UP000509796"/>
    </source>
</evidence>
<proteinExistence type="predicted"/>
<protein>
    <submittedName>
        <fullName evidence="1">DUF4760 domain-containing protein</fullName>
    </submittedName>
</protein>
<dbReference type="InterPro" id="IPR031876">
    <property type="entry name" value="DUF4760"/>
</dbReference>
<name>A0AB73V8L2_ECOLX</name>
<sequence>MIAYNSPPPLGSSVFIEVTKTVSLCLGGLGVILPLYINATNAVESRMAEKIENTFRLIEKWDDPHLFSARKLTREIKEARSSLSDNALVERIKADEELKQSVILVSNYFEQVRFSVVNNRIDIAQFRSILGPVITDIITRFEPYFKTFGQEYMDDFRQLVTLMKG</sequence>
<dbReference type="EMBL" id="CP058571">
    <property type="protein sequence ID" value="QLG59824.1"/>
    <property type="molecule type" value="Genomic_DNA"/>
</dbReference>
<organism evidence="1 2">
    <name type="scientific">Escherichia coli</name>
    <dbReference type="NCBI Taxonomy" id="562"/>
    <lineage>
        <taxon>Bacteria</taxon>
        <taxon>Pseudomonadati</taxon>
        <taxon>Pseudomonadota</taxon>
        <taxon>Gammaproteobacteria</taxon>
        <taxon>Enterobacterales</taxon>
        <taxon>Enterobacteriaceae</taxon>
        <taxon>Escherichia</taxon>
    </lineage>
</organism>
<dbReference type="Pfam" id="PF15956">
    <property type="entry name" value="DUF4760"/>
    <property type="match status" value="1"/>
</dbReference>